<proteinExistence type="predicted"/>
<feature type="region of interest" description="Disordered" evidence="2">
    <location>
        <begin position="400"/>
        <end position="422"/>
    </location>
</feature>
<evidence type="ECO:0000313" key="3">
    <source>
        <dbReference type="EMBL" id="CAD7412866.1"/>
    </source>
</evidence>
<name>A0A7R9H8C0_TIMCR</name>
<reference evidence="3" key="1">
    <citation type="submission" date="2020-11" db="EMBL/GenBank/DDBJ databases">
        <authorList>
            <person name="Tran Van P."/>
        </authorList>
    </citation>
    <scope>NUCLEOTIDE SEQUENCE</scope>
</reference>
<feature type="compositionally biased region" description="Polar residues" evidence="2">
    <location>
        <begin position="549"/>
        <end position="565"/>
    </location>
</feature>
<feature type="compositionally biased region" description="Polar residues" evidence="2">
    <location>
        <begin position="158"/>
        <end position="168"/>
    </location>
</feature>
<feature type="compositionally biased region" description="Polar residues" evidence="2">
    <location>
        <begin position="134"/>
        <end position="149"/>
    </location>
</feature>
<feature type="compositionally biased region" description="Polar residues" evidence="2">
    <location>
        <begin position="354"/>
        <end position="366"/>
    </location>
</feature>
<feature type="region of interest" description="Disordered" evidence="2">
    <location>
        <begin position="134"/>
        <end position="241"/>
    </location>
</feature>
<dbReference type="InterPro" id="IPR052212">
    <property type="entry name" value="PH-like_domain"/>
</dbReference>
<feature type="region of interest" description="Disordered" evidence="2">
    <location>
        <begin position="481"/>
        <end position="565"/>
    </location>
</feature>
<feature type="coiled-coil region" evidence="1">
    <location>
        <begin position="582"/>
        <end position="694"/>
    </location>
</feature>
<gene>
    <name evidence="3" type="ORF">TCEB3V08_LOCUS11546</name>
</gene>
<feature type="coiled-coil region" evidence="1">
    <location>
        <begin position="863"/>
        <end position="890"/>
    </location>
</feature>
<sequence>MRRECTSTIDIGAPRTTMLFYLIGLSAGDSADGRSQPLEKKPPVAPRKSPRDSWGEVSTSSGSEDCCLLGKPSRVQVPVARLLSPKVFPPGSATVNSPASAVLGPSGLKNVPTATNVPTYQNVLFTNGSAVRSRSATPTNTYVNLSPTHSVMIGPPGRSQSTTPTPFKSPNYRAPVGVSRSVTSSPAFGTSHCGNAGSTPSLNEGPIYQRSHSTPSPAFNRNPGGLRSVTPSPPKSGGVASLSVNHRRTLSAGHDLSRDVVSPTPSFGSNCSLEELAARKDELEHKRKQVNIISSRDKQWVQLYLLETVVDCLFQAQQERMREQEAEKQERARLEEIVAMCAEYERQNKPPSTPTIHQNRIKTNGSLPRDKRLGSPGALMADGETSLDIFTFDTNNTSGCSSTEPSVSSPNTNTLTTPVSSQSEVSMGCSPYENVVVTSPGCVFYPQSPRTRIKTILSSGSKEAVQRETLDFASSNDYDFITLHPPQKQSESTSSVSRQSEHVAPESSFSPVRRSSDRDKFILPLGNKTTDPSGGPDRGASGKLADGLQTRQRNSEDIMNSDHNGVTNWEHYNRRKVSVDEIDQLRKERGKLMAAMSGLKRKLADIGQQEEELLRELDMERALLDGEWSAQSEKLTQEEDRLSVLRARVSQLDQDMERSRTRDLHRQAECKKRLHGAEEQINRLEKEIDECSDPDWQQGLTERLRHQFELFEAERKLFEDLEFGQLEEEADLLAGREELQREVTELSTRVQCRQLRLRELETQRTDTALAAQQEGREMERALIEYLRRLEEGRGRLRIIEARLEEMLSLLQRARQSSKQSQDDLDRISRVTSGAPMEVRMGSLGRKTLESLKEIERNRHLHLAQQGSQVIEEERKRVQELKQRVQDEVKAQWEERRQREANCTSFNSDESSLTSSDHPTERSVTFFSSHLFLVSLVLFPPHTSP</sequence>
<dbReference type="EMBL" id="OC323222">
    <property type="protein sequence ID" value="CAD7412866.1"/>
    <property type="molecule type" value="Genomic_DNA"/>
</dbReference>
<evidence type="ECO:0000256" key="1">
    <source>
        <dbReference type="SAM" id="Coils"/>
    </source>
</evidence>
<feature type="region of interest" description="Disordered" evidence="2">
    <location>
        <begin position="347"/>
        <end position="371"/>
    </location>
</feature>
<organism evidence="3">
    <name type="scientific">Timema cristinae</name>
    <name type="common">Walking stick</name>
    <dbReference type="NCBI Taxonomy" id="61476"/>
    <lineage>
        <taxon>Eukaryota</taxon>
        <taxon>Metazoa</taxon>
        <taxon>Ecdysozoa</taxon>
        <taxon>Arthropoda</taxon>
        <taxon>Hexapoda</taxon>
        <taxon>Insecta</taxon>
        <taxon>Pterygota</taxon>
        <taxon>Neoptera</taxon>
        <taxon>Polyneoptera</taxon>
        <taxon>Phasmatodea</taxon>
        <taxon>Timematodea</taxon>
        <taxon>Timematoidea</taxon>
        <taxon>Timematidae</taxon>
        <taxon>Timema</taxon>
    </lineage>
</organism>
<evidence type="ECO:0000256" key="2">
    <source>
        <dbReference type="SAM" id="MobiDB-lite"/>
    </source>
</evidence>
<feature type="region of interest" description="Disordered" evidence="2">
    <location>
        <begin position="28"/>
        <end position="65"/>
    </location>
</feature>
<dbReference type="PANTHER" id="PTHR12156">
    <property type="entry name" value="PLECKSTRIN HOMOLOGY-LIKE DOMAIN, FAMILY B, MEMBER 3"/>
    <property type="match status" value="1"/>
</dbReference>
<feature type="region of interest" description="Disordered" evidence="2">
    <location>
        <begin position="895"/>
        <end position="919"/>
    </location>
</feature>
<accession>A0A7R9H8C0</accession>
<keyword evidence="1" id="KW-0175">Coiled coil</keyword>
<feature type="compositionally biased region" description="Low complexity" evidence="2">
    <location>
        <begin position="487"/>
        <end position="498"/>
    </location>
</feature>
<feature type="compositionally biased region" description="Polar residues" evidence="2">
    <location>
        <begin position="210"/>
        <end position="219"/>
    </location>
</feature>
<feature type="compositionally biased region" description="Polar residues" evidence="2">
    <location>
        <begin position="900"/>
        <end position="916"/>
    </location>
</feature>
<feature type="compositionally biased region" description="Polar residues" evidence="2">
    <location>
        <begin position="180"/>
        <end position="202"/>
    </location>
</feature>
<dbReference type="AlphaFoldDB" id="A0A7R9H8C0"/>
<protein>
    <submittedName>
        <fullName evidence="3">Uncharacterized protein</fullName>
    </submittedName>
</protein>
<dbReference type="PANTHER" id="PTHR12156:SF5">
    <property type="entry name" value="FI18040P1"/>
    <property type="match status" value="1"/>
</dbReference>